<evidence type="ECO:0000313" key="1">
    <source>
        <dbReference type="EMBL" id="CRL11601.1"/>
    </source>
</evidence>
<gene>
    <name evidence="1" type="ORF">NIT7321_02469</name>
</gene>
<accession>A0A0H5D397</accession>
<dbReference type="STRING" id="481446.NIT7645_00866"/>
<reference evidence="2" key="1">
    <citation type="submission" date="2015-05" db="EMBL/GenBank/DDBJ databases">
        <authorList>
            <person name="Rodrigo-Torres Lidia"/>
            <person name="Arahal R.David."/>
        </authorList>
    </citation>
    <scope>NUCLEOTIDE SEQUENCE [LARGE SCALE GENOMIC DNA]</scope>
    <source>
        <strain evidence="2">CECT 7321</strain>
    </source>
</reference>
<organism evidence="1 2">
    <name type="scientific">Phaeobacter italicus</name>
    <dbReference type="NCBI Taxonomy" id="481446"/>
    <lineage>
        <taxon>Bacteria</taxon>
        <taxon>Pseudomonadati</taxon>
        <taxon>Pseudomonadota</taxon>
        <taxon>Alphaproteobacteria</taxon>
        <taxon>Rhodobacterales</taxon>
        <taxon>Roseobacteraceae</taxon>
        <taxon>Phaeobacter</taxon>
    </lineage>
</organism>
<dbReference type="EMBL" id="CVRL01000033">
    <property type="protein sequence ID" value="CRL11601.1"/>
    <property type="molecule type" value="Genomic_DNA"/>
</dbReference>
<dbReference type="RefSeq" id="WP_050673620.1">
    <property type="nucleotide sequence ID" value="NZ_CVRL01000033.1"/>
</dbReference>
<name>A0A0H5D397_9RHOB</name>
<keyword evidence="2" id="KW-1185">Reference proteome</keyword>
<evidence type="ECO:0000313" key="2">
    <source>
        <dbReference type="Proteomes" id="UP000043764"/>
    </source>
</evidence>
<sequence>MAYIRKENHNCLRVDYRITQVAIEDAIHAYLDEDELARLIATLVRDPTIGRKTDEDYHHHSGDLVLRYRLYQASPDLLLVYILRLHRRTPASGLGGRMAGGAKLVRDIAVDVVKSRIVSLLKEGG</sequence>
<proteinExistence type="predicted"/>
<evidence type="ECO:0008006" key="3">
    <source>
        <dbReference type="Google" id="ProtNLM"/>
    </source>
</evidence>
<protein>
    <recommendedName>
        <fullName evidence="3">Plasmid stabilisation system protein</fullName>
    </recommendedName>
</protein>
<dbReference type="AlphaFoldDB" id="A0A0H5D397"/>
<dbReference type="Proteomes" id="UP000043764">
    <property type="component" value="Unassembled WGS sequence"/>
</dbReference>